<dbReference type="GO" id="GO:0003700">
    <property type="term" value="F:DNA-binding transcription factor activity"/>
    <property type="evidence" value="ECO:0007669"/>
    <property type="project" value="TreeGrafter"/>
</dbReference>
<protein>
    <submittedName>
        <fullName evidence="5">Unannotated protein</fullName>
    </submittedName>
</protein>
<evidence type="ECO:0000256" key="3">
    <source>
        <dbReference type="ARBA" id="ARBA00023163"/>
    </source>
</evidence>
<dbReference type="InterPro" id="IPR001647">
    <property type="entry name" value="HTH_TetR"/>
</dbReference>
<evidence type="ECO:0000256" key="1">
    <source>
        <dbReference type="ARBA" id="ARBA00023015"/>
    </source>
</evidence>
<name>A0A6J7CYL0_9ZZZZ</name>
<gene>
    <name evidence="5" type="ORF">UFOPK3423_00273</name>
</gene>
<proteinExistence type="predicted"/>
<dbReference type="GO" id="GO:0000976">
    <property type="term" value="F:transcription cis-regulatory region binding"/>
    <property type="evidence" value="ECO:0007669"/>
    <property type="project" value="TreeGrafter"/>
</dbReference>
<dbReference type="PROSITE" id="PS01081">
    <property type="entry name" value="HTH_TETR_1"/>
    <property type="match status" value="1"/>
</dbReference>
<sequence length="198" mass="20974">MTQAVAGRRAEKKIANRTAILQAAREIFAQEGFDGATVRDIVRGSGLASGTFYNYFPDKESVLREILDETTGEIRARVHVARSSATTAEGFVCDGFRAYFEYLAGEATTLALMSRNAGVIRALFDEPAIGAGVAQLRRDLDAGVKAGMLAPHDTALMAAAMVGAGVEIVIHLAQSEFPDVDGAVGLLTAVFVPRLTPS</sequence>
<keyword evidence="2" id="KW-0238">DNA-binding</keyword>
<accession>A0A6J7CYL0</accession>
<dbReference type="EMBL" id="CAFBLQ010000018">
    <property type="protein sequence ID" value="CAB4861878.1"/>
    <property type="molecule type" value="Genomic_DNA"/>
</dbReference>
<dbReference type="PROSITE" id="PS50977">
    <property type="entry name" value="HTH_TETR_2"/>
    <property type="match status" value="1"/>
</dbReference>
<dbReference type="InterPro" id="IPR050109">
    <property type="entry name" value="HTH-type_TetR-like_transc_reg"/>
</dbReference>
<dbReference type="PANTHER" id="PTHR30055">
    <property type="entry name" value="HTH-TYPE TRANSCRIPTIONAL REGULATOR RUTR"/>
    <property type="match status" value="1"/>
</dbReference>
<dbReference type="AlphaFoldDB" id="A0A6J7CYL0"/>
<dbReference type="PRINTS" id="PR00455">
    <property type="entry name" value="HTHTETR"/>
</dbReference>
<feature type="domain" description="HTH tetR-type" evidence="4">
    <location>
        <begin position="14"/>
        <end position="74"/>
    </location>
</feature>
<dbReference type="PANTHER" id="PTHR30055:SF234">
    <property type="entry name" value="HTH-TYPE TRANSCRIPTIONAL REGULATOR BETI"/>
    <property type="match status" value="1"/>
</dbReference>
<evidence type="ECO:0000313" key="5">
    <source>
        <dbReference type="EMBL" id="CAB4861878.1"/>
    </source>
</evidence>
<organism evidence="5">
    <name type="scientific">freshwater metagenome</name>
    <dbReference type="NCBI Taxonomy" id="449393"/>
    <lineage>
        <taxon>unclassified sequences</taxon>
        <taxon>metagenomes</taxon>
        <taxon>ecological metagenomes</taxon>
    </lineage>
</organism>
<dbReference type="Pfam" id="PF00440">
    <property type="entry name" value="TetR_N"/>
    <property type="match status" value="1"/>
</dbReference>
<dbReference type="InterPro" id="IPR009057">
    <property type="entry name" value="Homeodomain-like_sf"/>
</dbReference>
<evidence type="ECO:0000256" key="2">
    <source>
        <dbReference type="ARBA" id="ARBA00023125"/>
    </source>
</evidence>
<dbReference type="SUPFAM" id="SSF46689">
    <property type="entry name" value="Homeodomain-like"/>
    <property type="match status" value="1"/>
</dbReference>
<keyword evidence="3" id="KW-0804">Transcription</keyword>
<keyword evidence="1" id="KW-0805">Transcription regulation</keyword>
<evidence type="ECO:0000259" key="4">
    <source>
        <dbReference type="PROSITE" id="PS50977"/>
    </source>
</evidence>
<reference evidence="5" key="1">
    <citation type="submission" date="2020-05" db="EMBL/GenBank/DDBJ databases">
        <authorList>
            <person name="Chiriac C."/>
            <person name="Salcher M."/>
            <person name="Ghai R."/>
            <person name="Kavagutti S V."/>
        </authorList>
    </citation>
    <scope>NUCLEOTIDE SEQUENCE</scope>
</reference>
<dbReference type="Gene3D" id="1.10.357.10">
    <property type="entry name" value="Tetracycline Repressor, domain 2"/>
    <property type="match status" value="1"/>
</dbReference>
<dbReference type="InterPro" id="IPR023772">
    <property type="entry name" value="DNA-bd_HTH_TetR-type_CS"/>
</dbReference>